<dbReference type="Pfam" id="PF07238">
    <property type="entry name" value="PilZ"/>
    <property type="match status" value="1"/>
</dbReference>
<dbReference type="RefSeq" id="WP_188913473.1">
    <property type="nucleotide sequence ID" value="NZ_BMMF01000007.1"/>
</dbReference>
<comment type="caution">
    <text evidence="6">The sequence shown here is derived from an EMBL/GenBank/DDBJ whole genome shotgun (WGS) entry which is preliminary data.</text>
</comment>
<dbReference type="Proteomes" id="UP000600449">
    <property type="component" value="Unassembled WGS sequence"/>
</dbReference>
<gene>
    <name evidence="6" type="ORF">GCM10011322_25260</name>
</gene>
<dbReference type="GO" id="GO:0016020">
    <property type="term" value="C:membrane"/>
    <property type="evidence" value="ECO:0007669"/>
    <property type="project" value="InterPro"/>
</dbReference>
<sequence length="588" mass="61166">MLGFLKAASNANPRGVEETQSRSAPAPQPEALSTGKAGAGLEGEIVDVLEADVLRAIESVGISIEAASAAASAAKDGLARIEEEMHGFAGASDAAGAETRALAAITERLAGTVAAIDGAVGVADGRIGDAVGLAREANGMIGALSQATREIVGIVDTIAAVARQTNLLALNATIEAARAGQAGKGFAVVAAEVKALSVETGTAAGDIRTRIDSLRESAETSIAAVERVAQAIEAIQPVFLTVRETVGEQNRAIEEAAGRAGEASARVGEVGERARGIEVAAAEAAVRAEAARAESARAEDGAKGLARRFVAVVRQSEIGERRAHDRFPVERRARLSGGGLDAVTKTIDLSLGGALVAAPARHGLAAGSRVSLEIEGVGAVPGRVANVSAMGVHLAFETADAEVRARIADAVGGIEASYRPLIVRAQEAAAKVSAAMEEAIAQGRLSREALFDVDYRPIKGTNPQQFETLARPILSEILPGIMEPLLGTDKRMAFCLAIDRNGYIPVHNKIYSQPQRPDDPVWNAANCRDRRIFDDRAGIAAARSTRPFLIQAYSRDMGGGKLVMMQEVDAPIRVGGRHWGGFRTAYKL</sequence>
<evidence type="ECO:0000256" key="2">
    <source>
        <dbReference type="ARBA" id="ARBA00029447"/>
    </source>
</evidence>
<keyword evidence="1 3" id="KW-0807">Transducer</keyword>
<dbReference type="SMART" id="SM00283">
    <property type="entry name" value="MA"/>
    <property type="match status" value="1"/>
</dbReference>
<protein>
    <submittedName>
        <fullName evidence="6">Chemotaxis protein</fullName>
    </submittedName>
</protein>
<dbReference type="GO" id="GO:0006935">
    <property type="term" value="P:chemotaxis"/>
    <property type="evidence" value="ECO:0007669"/>
    <property type="project" value="InterPro"/>
</dbReference>
<reference evidence="6 7" key="1">
    <citation type="journal article" date="2014" name="Int. J. Syst. Evol. Microbiol.">
        <title>Complete genome sequence of Corynebacterium casei LMG S-19264T (=DSM 44701T), isolated from a smear-ripened cheese.</title>
        <authorList>
            <consortium name="US DOE Joint Genome Institute (JGI-PGF)"/>
            <person name="Walter F."/>
            <person name="Albersmeier A."/>
            <person name="Kalinowski J."/>
            <person name="Ruckert C."/>
        </authorList>
    </citation>
    <scope>NUCLEOTIDE SEQUENCE [LARGE SCALE GENOMIC DNA]</scope>
    <source>
        <strain evidence="6 7">CGMCC 1.9161</strain>
    </source>
</reference>
<evidence type="ECO:0000313" key="7">
    <source>
        <dbReference type="Proteomes" id="UP000600449"/>
    </source>
</evidence>
<proteinExistence type="inferred from homology"/>
<organism evidence="6 7">
    <name type="scientific">Salinarimonas ramus</name>
    <dbReference type="NCBI Taxonomy" id="690164"/>
    <lineage>
        <taxon>Bacteria</taxon>
        <taxon>Pseudomonadati</taxon>
        <taxon>Pseudomonadota</taxon>
        <taxon>Alphaproteobacteria</taxon>
        <taxon>Hyphomicrobiales</taxon>
        <taxon>Salinarimonadaceae</taxon>
        <taxon>Salinarimonas</taxon>
    </lineage>
</organism>
<comment type="similarity">
    <text evidence="2">Belongs to the methyl-accepting chemotaxis (MCP) protein family.</text>
</comment>
<feature type="domain" description="Methyl-accepting transducer" evidence="5">
    <location>
        <begin position="49"/>
        <end position="299"/>
    </location>
</feature>
<evidence type="ECO:0000256" key="4">
    <source>
        <dbReference type="SAM" id="MobiDB-lite"/>
    </source>
</evidence>
<accession>A0A917Q9Z4</accession>
<keyword evidence="7" id="KW-1185">Reference proteome</keyword>
<dbReference type="GO" id="GO:0035438">
    <property type="term" value="F:cyclic-di-GMP binding"/>
    <property type="evidence" value="ECO:0007669"/>
    <property type="project" value="InterPro"/>
</dbReference>
<dbReference type="AlphaFoldDB" id="A0A917Q9Z4"/>
<evidence type="ECO:0000259" key="5">
    <source>
        <dbReference type="PROSITE" id="PS50111"/>
    </source>
</evidence>
<dbReference type="Gene3D" id="2.40.10.220">
    <property type="entry name" value="predicted glycosyltransferase like domains"/>
    <property type="match status" value="1"/>
</dbReference>
<dbReference type="SUPFAM" id="SSF141371">
    <property type="entry name" value="PilZ domain-like"/>
    <property type="match status" value="1"/>
</dbReference>
<evidence type="ECO:0000256" key="3">
    <source>
        <dbReference type="PROSITE-ProRule" id="PRU00284"/>
    </source>
</evidence>
<feature type="region of interest" description="Disordered" evidence="4">
    <location>
        <begin position="9"/>
        <end position="37"/>
    </location>
</feature>
<dbReference type="GO" id="GO:0007165">
    <property type="term" value="P:signal transduction"/>
    <property type="evidence" value="ECO:0007669"/>
    <property type="project" value="UniProtKB-KW"/>
</dbReference>
<dbReference type="Pfam" id="PF00015">
    <property type="entry name" value="MCPsignal"/>
    <property type="match status" value="1"/>
</dbReference>
<dbReference type="EMBL" id="BMMF01000007">
    <property type="protein sequence ID" value="GGK37199.1"/>
    <property type="molecule type" value="Genomic_DNA"/>
</dbReference>
<dbReference type="InterPro" id="IPR004089">
    <property type="entry name" value="MCPsignal_dom"/>
</dbReference>
<dbReference type="GO" id="GO:0004888">
    <property type="term" value="F:transmembrane signaling receptor activity"/>
    <property type="evidence" value="ECO:0007669"/>
    <property type="project" value="InterPro"/>
</dbReference>
<dbReference type="InterPro" id="IPR004090">
    <property type="entry name" value="Chemotax_Me-accpt_rcpt"/>
</dbReference>
<name>A0A917Q9Z4_9HYPH</name>
<evidence type="ECO:0000256" key="1">
    <source>
        <dbReference type="ARBA" id="ARBA00023224"/>
    </source>
</evidence>
<dbReference type="PANTHER" id="PTHR32089">
    <property type="entry name" value="METHYL-ACCEPTING CHEMOTAXIS PROTEIN MCPB"/>
    <property type="match status" value="1"/>
</dbReference>
<evidence type="ECO:0000313" key="6">
    <source>
        <dbReference type="EMBL" id="GGK37199.1"/>
    </source>
</evidence>
<dbReference type="InterPro" id="IPR009875">
    <property type="entry name" value="PilZ_domain"/>
</dbReference>
<dbReference type="SUPFAM" id="SSF58104">
    <property type="entry name" value="Methyl-accepting chemotaxis protein (MCP) signaling domain"/>
    <property type="match status" value="1"/>
</dbReference>
<dbReference type="PROSITE" id="PS50111">
    <property type="entry name" value="CHEMOTAXIS_TRANSDUC_2"/>
    <property type="match status" value="1"/>
</dbReference>
<dbReference type="Gene3D" id="1.10.287.950">
    <property type="entry name" value="Methyl-accepting chemotaxis protein"/>
    <property type="match status" value="1"/>
</dbReference>
<dbReference type="PRINTS" id="PR00260">
    <property type="entry name" value="CHEMTRNSDUCR"/>
</dbReference>
<dbReference type="PANTHER" id="PTHR32089:SF112">
    <property type="entry name" value="LYSOZYME-LIKE PROTEIN-RELATED"/>
    <property type="match status" value="1"/>
</dbReference>